<sequence>MLRLGAIIAFSTALAGTVFSPTLTFRDRQAEAPAAAETSLRVSETSGYGIDSCLNESGGCQMAVAYAWCEAHGLTHVTAVKPAANGRDLTVSCGK</sequence>
<dbReference type="EMBL" id="BJYU01000056">
    <property type="protein sequence ID" value="GEO16154.1"/>
    <property type="molecule type" value="Genomic_DNA"/>
</dbReference>
<protein>
    <submittedName>
        <fullName evidence="2">Uncharacterized protein</fullName>
    </submittedName>
</protein>
<evidence type="ECO:0000313" key="3">
    <source>
        <dbReference type="Proteomes" id="UP000321085"/>
    </source>
</evidence>
<dbReference type="Proteomes" id="UP000321085">
    <property type="component" value="Unassembled WGS sequence"/>
</dbReference>
<proteinExistence type="predicted"/>
<name>A0A512BW18_9HYPH</name>
<keyword evidence="1" id="KW-0732">Signal</keyword>
<evidence type="ECO:0000256" key="1">
    <source>
        <dbReference type="SAM" id="SignalP"/>
    </source>
</evidence>
<gene>
    <name evidence="2" type="ORF">MAE02_38500</name>
</gene>
<comment type="caution">
    <text evidence="2">The sequence shown here is derived from an EMBL/GenBank/DDBJ whole genome shotgun (WGS) entry which is preliminary data.</text>
</comment>
<keyword evidence="3" id="KW-1185">Reference proteome</keyword>
<evidence type="ECO:0000313" key="2">
    <source>
        <dbReference type="EMBL" id="GEO16154.1"/>
    </source>
</evidence>
<organism evidence="2 3">
    <name type="scientific">Microvirga aerophila</name>
    <dbReference type="NCBI Taxonomy" id="670291"/>
    <lineage>
        <taxon>Bacteria</taxon>
        <taxon>Pseudomonadati</taxon>
        <taxon>Pseudomonadota</taxon>
        <taxon>Alphaproteobacteria</taxon>
        <taxon>Hyphomicrobiales</taxon>
        <taxon>Methylobacteriaceae</taxon>
        <taxon>Microvirga</taxon>
    </lineage>
</organism>
<feature type="chain" id="PRO_5022109554" evidence="1">
    <location>
        <begin position="16"/>
        <end position="95"/>
    </location>
</feature>
<dbReference type="AlphaFoldDB" id="A0A512BW18"/>
<accession>A0A512BW18</accession>
<feature type="signal peptide" evidence="1">
    <location>
        <begin position="1"/>
        <end position="15"/>
    </location>
</feature>
<reference evidence="2 3" key="1">
    <citation type="submission" date="2019-07" db="EMBL/GenBank/DDBJ databases">
        <title>Whole genome shotgun sequence of Microvirga aerophila NBRC 106136.</title>
        <authorList>
            <person name="Hosoyama A."/>
            <person name="Uohara A."/>
            <person name="Ohji S."/>
            <person name="Ichikawa N."/>
        </authorList>
    </citation>
    <scope>NUCLEOTIDE SEQUENCE [LARGE SCALE GENOMIC DNA]</scope>
    <source>
        <strain evidence="2 3">NBRC 106136</strain>
    </source>
</reference>